<evidence type="ECO:0000256" key="1">
    <source>
        <dbReference type="SAM" id="Coils"/>
    </source>
</evidence>
<protein>
    <submittedName>
        <fullName evidence="2">Minor capsid protein</fullName>
    </submittedName>
</protein>
<keyword evidence="1" id="KW-0175">Coiled coil</keyword>
<dbReference type="Proteomes" id="UP000309992">
    <property type="component" value="Unassembled WGS sequence"/>
</dbReference>
<accession>A0ABY2S0G8</accession>
<name>A0ABY2S0G8_9PSEU</name>
<dbReference type="Pfam" id="PF06152">
    <property type="entry name" value="Phage_min_cap2"/>
    <property type="match status" value="1"/>
</dbReference>
<gene>
    <name evidence="2" type="ORF">FCN18_23745</name>
</gene>
<organism evidence="2 3">
    <name type="scientific">Prauserella endophytica</name>
    <dbReference type="NCBI Taxonomy" id="1592324"/>
    <lineage>
        <taxon>Bacteria</taxon>
        <taxon>Bacillati</taxon>
        <taxon>Actinomycetota</taxon>
        <taxon>Actinomycetes</taxon>
        <taxon>Pseudonocardiales</taxon>
        <taxon>Pseudonocardiaceae</taxon>
        <taxon>Prauserella</taxon>
        <taxon>Prauserella coralliicola group</taxon>
    </lineage>
</organism>
<comment type="caution">
    <text evidence="2">The sequence shown here is derived from an EMBL/GenBank/DDBJ whole genome shotgun (WGS) entry which is preliminary data.</text>
</comment>
<sequence length="359" mass="40307">MAAAQGVNPADAATVLKSLLDVWDLAAERMIEAVARRLARGIEQQGWAEQKAREVLAVRDELQSIVNGLDRATPRMVERALREAYDLGERAARTLDVRSIATRTDEVFSLAQRYVRQLRGTYVPVLRSHLDVYQRAIVETELLMQTGTMVRREAVARAVDRLEAEGYDRFEDDQGRRWHLDSYARMAGRTVAGQAMVQGQLDQMLVEGRDLVVISDSPRECPMCRPWEGKVLSISGVSVGQEHGGHRVAAPLAAARAAGLWHPNCTHRADPYTPGLTRIEPPHGNEEGYKDQQRLRALERRARELKRRLAAAEQFGKQTDTARRLRAQIRENSARIKALVEETGQLRKRDRERPVGGAG</sequence>
<dbReference type="InterPro" id="IPR009319">
    <property type="entry name" value="Phage_A118_VSP1"/>
</dbReference>
<keyword evidence="3" id="KW-1185">Reference proteome</keyword>
<evidence type="ECO:0000313" key="2">
    <source>
        <dbReference type="EMBL" id="TKG66929.1"/>
    </source>
</evidence>
<proteinExistence type="predicted"/>
<dbReference type="EMBL" id="SWMS01000014">
    <property type="protein sequence ID" value="TKG66929.1"/>
    <property type="molecule type" value="Genomic_DNA"/>
</dbReference>
<reference evidence="2 3" key="1">
    <citation type="journal article" date="2015" name="Antonie Van Leeuwenhoek">
        <title>Prauserella endophytica sp. nov., an endophytic actinobacterium isolated from Tamarix taklamakanensis.</title>
        <authorList>
            <person name="Liu J.M."/>
            <person name="Habden X."/>
            <person name="Guo L."/>
            <person name="Tuo L."/>
            <person name="Jiang Z.K."/>
            <person name="Liu S.W."/>
            <person name="Liu X.F."/>
            <person name="Chen L."/>
            <person name="Li R.F."/>
            <person name="Zhang Y.Q."/>
            <person name="Sun C.H."/>
        </authorList>
    </citation>
    <scope>NUCLEOTIDE SEQUENCE [LARGE SCALE GENOMIC DNA]</scope>
    <source>
        <strain evidence="2 3">CGMCC 4.7182</strain>
    </source>
</reference>
<feature type="coiled-coil region" evidence="1">
    <location>
        <begin position="295"/>
        <end position="342"/>
    </location>
</feature>
<evidence type="ECO:0000313" key="3">
    <source>
        <dbReference type="Proteomes" id="UP000309992"/>
    </source>
</evidence>